<dbReference type="Proteomes" id="UP000887013">
    <property type="component" value="Unassembled WGS sequence"/>
</dbReference>
<dbReference type="EMBL" id="BMAW01073661">
    <property type="protein sequence ID" value="GFT88692.1"/>
    <property type="molecule type" value="Genomic_DNA"/>
</dbReference>
<name>A0A8X6PVY2_NEPPI</name>
<dbReference type="AlphaFoldDB" id="A0A8X6PVY2"/>
<evidence type="ECO:0000313" key="2">
    <source>
        <dbReference type="Proteomes" id="UP000887013"/>
    </source>
</evidence>
<comment type="caution">
    <text evidence="1">The sequence shown here is derived from an EMBL/GenBank/DDBJ whole genome shotgun (WGS) entry which is preliminary data.</text>
</comment>
<feature type="non-terminal residue" evidence="1">
    <location>
        <position position="1"/>
    </location>
</feature>
<reference evidence="1" key="1">
    <citation type="submission" date="2020-08" db="EMBL/GenBank/DDBJ databases">
        <title>Multicomponent nature underlies the extraordinary mechanical properties of spider dragline silk.</title>
        <authorList>
            <person name="Kono N."/>
            <person name="Nakamura H."/>
            <person name="Mori M."/>
            <person name="Yoshida Y."/>
            <person name="Ohtoshi R."/>
            <person name="Malay A.D."/>
            <person name="Moran D.A.P."/>
            <person name="Tomita M."/>
            <person name="Numata K."/>
            <person name="Arakawa K."/>
        </authorList>
    </citation>
    <scope>NUCLEOTIDE SEQUENCE</scope>
</reference>
<accession>A0A8X6PVY2</accession>
<organism evidence="1 2">
    <name type="scientific">Nephila pilipes</name>
    <name type="common">Giant wood spider</name>
    <name type="synonym">Nephila maculata</name>
    <dbReference type="NCBI Taxonomy" id="299642"/>
    <lineage>
        <taxon>Eukaryota</taxon>
        <taxon>Metazoa</taxon>
        <taxon>Ecdysozoa</taxon>
        <taxon>Arthropoda</taxon>
        <taxon>Chelicerata</taxon>
        <taxon>Arachnida</taxon>
        <taxon>Araneae</taxon>
        <taxon>Araneomorphae</taxon>
        <taxon>Entelegynae</taxon>
        <taxon>Araneoidea</taxon>
        <taxon>Nephilidae</taxon>
        <taxon>Nephila</taxon>
    </lineage>
</organism>
<gene>
    <name evidence="1" type="ORF">NPIL_631711</name>
</gene>
<protein>
    <submittedName>
        <fullName evidence="1">Uncharacterized protein</fullName>
    </submittedName>
</protein>
<sequence>SAQCQTLARINKQGSSTSLSLSWQEAKRIITRLSDKGNSHYPEETCLTPTADLMQYSGK</sequence>
<keyword evidence="2" id="KW-1185">Reference proteome</keyword>
<proteinExistence type="predicted"/>
<evidence type="ECO:0000313" key="1">
    <source>
        <dbReference type="EMBL" id="GFT88692.1"/>
    </source>
</evidence>